<evidence type="ECO:0000313" key="4">
    <source>
        <dbReference type="Proteomes" id="UP001189429"/>
    </source>
</evidence>
<reference evidence="3" key="1">
    <citation type="submission" date="2023-10" db="EMBL/GenBank/DDBJ databases">
        <authorList>
            <person name="Chen Y."/>
            <person name="Shah S."/>
            <person name="Dougan E. K."/>
            <person name="Thang M."/>
            <person name="Chan C."/>
        </authorList>
    </citation>
    <scope>NUCLEOTIDE SEQUENCE [LARGE SCALE GENOMIC DNA]</scope>
</reference>
<evidence type="ECO:0000313" key="3">
    <source>
        <dbReference type="EMBL" id="CAK0860267.1"/>
    </source>
</evidence>
<evidence type="ECO:0000256" key="2">
    <source>
        <dbReference type="SAM" id="Phobius"/>
    </source>
</evidence>
<feature type="region of interest" description="Disordered" evidence="1">
    <location>
        <begin position="708"/>
        <end position="732"/>
    </location>
</feature>
<keyword evidence="2" id="KW-0472">Membrane</keyword>
<feature type="region of interest" description="Disordered" evidence="1">
    <location>
        <begin position="656"/>
        <end position="691"/>
    </location>
</feature>
<accession>A0ABN9UKB5</accession>
<feature type="compositionally biased region" description="Polar residues" evidence="1">
    <location>
        <begin position="657"/>
        <end position="666"/>
    </location>
</feature>
<evidence type="ECO:0000256" key="1">
    <source>
        <dbReference type="SAM" id="MobiDB-lite"/>
    </source>
</evidence>
<keyword evidence="2" id="KW-0812">Transmembrane</keyword>
<proteinExistence type="predicted"/>
<sequence length="1025" mass="110479">MCVGWTALKAAVCIAGDPQNESGFAAEEAAWEGQNKIERAEVWEVHVQMCHLPSGALAAAPREMGAGVRAVGCAVACICDARLERKGPGPAMVSRALLDRGLFGAIGADAPRISRREKRALICAMLGECRIARRASPARADRRRALAGAEFESWRAHWAFSRETIKCDGRRSSDVATIGPATSSRQLKDWGALAGGPATAGGVGERGEEFHPNLSRGREQPHLELLEGACDGRAAQVECAQGPVKLRASVARRAFVNALPRATRELLRPQAQGGRVNLESGNQWSDVRRAEVRVGIVHEAPRARPEGARQAPESPRAAMGCAGEAQLPRDGFVGEGPARGRRREVSRDIAAADERAADVIGSDEQGQLGREGELEETNRGEMLESINAASGRSEAADEAAERRGLSRNLTLLILFRQSWKTMAAHVKIAFQQSAGARRWRADLRLADVGARAPRQRGRAIAEVMIDIGLLQRKLDKCCLPSSMLVFSGDDPFLVCESDDSVAASGDENSACEADLVNEQARPAFRMHQIRYREQIDDGMPTRLVINDWATEKVARIIRGLTVRRARVEILRANEKMEEFGGALRWISACEHMSDRPAKLRDRGMEIGGQANELARLHQEIMDLVIELATKRHQAAALSERGDELEARTRRVKLMAETPSQCTQWTDLTPPRPPIGRGERAQGAGAGGRGAESRAASFCEEGLCRGAPPAQGVEVRSGKTGAPEEVAGRGRRRVAVSIPGRASETSEIVARRAPGAHDAARDMPATLIGALKRRAWTMGWRRWCRTAAVVAACAASGGSSGSVLVAAEAGPADAEDDRPQPVAPGDRPKALLACKHAIWRKWSQGWEEIQDLVNATIEATKANSTAEPTVNYTEATRLLAERQLAFCAHEITAADLEADKGSGLSDMATERLLGGPAFEVAMSDADRLAFDEAFAGEIAETEAPSIMGVQVHRVPWWLQILYMIGVVVLLSYVVMLAVGQLTQRDKAQPHAAIAAPAASLAQAVPKVQEEAKRKKIAEKVSKGKAA</sequence>
<keyword evidence="2" id="KW-1133">Transmembrane helix</keyword>
<protein>
    <submittedName>
        <fullName evidence="3">Uncharacterized protein</fullName>
    </submittedName>
</protein>
<dbReference type="EMBL" id="CAUYUJ010015960">
    <property type="protein sequence ID" value="CAK0860267.1"/>
    <property type="molecule type" value="Genomic_DNA"/>
</dbReference>
<dbReference type="Proteomes" id="UP001189429">
    <property type="component" value="Unassembled WGS sequence"/>
</dbReference>
<gene>
    <name evidence="3" type="ORF">PCOR1329_LOCUS49274</name>
</gene>
<name>A0ABN9UKB5_9DINO</name>
<feature type="transmembrane region" description="Helical" evidence="2">
    <location>
        <begin position="955"/>
        <end position="977"/>
    </location>
</feature>
<keyword evidence="4" id="KW-1185">Reference proteome</keyword>
<comment type="caution">
    <text evidence="3">The sequence shown here is derived from an EMBL/GenBank/DDBJ whole genome shotgun (WGS) entry which is preliminary data.</text>
</comment>
<organism evidence="3 4">
    <name type="scientific">Prorocentrum cordatum</name>
    <dbReference type="NCBI Taxonomy" id="2364126"/>
    <lineage>
        <taxon>Eukaryota</taxon>
        <taxon>Sar</taxon>
        <taxon>Alveolata</taxon>
        <taxon>Dinophyceae</taxon>
        <taxon>Prorocentrales</taxon>
        <taxon>Prorocentraceae</taxon>
        <taxon>Prorocentrum</taxon>
    </lineage>
</organism>